<name>A0ABM0QFP9_GALVR</name>
<feature type="compositionally biased region" description="Pro residues" evidence="1">
    <location>
        <begin position="317"/>
        <end position="329"/>
    </location>
</feature>
<evidence type="ECO:0000313" key="3">
    <source>
        <dbReference type="RefSeq" id="XP_008567190.1"/>
    </source>
</evidence>
<sequence length="375" mass="40033">MTRGQRQSPAPGYERTHEWCRDSSMSVWRADGGEGRNFPAPGCGGGRGRNGHGARERDSEWPVCCGGDRVPPGSRAFRPGLSQETIVHHATPHPKEGRPGGREREQLHEEGCGQDPTPGSQTSAQEGPGQGEERLWGSREDLKLLPPTPCSLGSSRSCLQPEADLGEGPADPVGHQPRPWQNGPVSQPSASAMRPRHCHGAVGAEGAGHAAGWTLGTSRSRAWQRHSPCSEAHYAVSWNYGSDKCAHKKVTPDNGRAVQWGVPLPVPQCPGGRGAPVQSPAQSGRREHRVQGSWGTRVRSAATYPQGPSRRSRPTAHGPPPGSRLPTSPPAAASRPPPHRRGSQRREPRTGRVTGGPPPAGGGRRKSPVPDSMWR</sequence>
<evidence type="ECO:0000313" key="2">
    <source>
        <dbReference type="Proteomes" id="UP000694923"/>
    </source>
</evidence>
<reference evidence="3" key="1">
    <citation type="submission" date="2025-08" db="UniProtKB">
        <authorList>
            <consortium name="RefSeq"/>
        </authorList>
    </citation>
    <scope>IDENTIFICATION</scope>
</reference>
<proteinExistence type="predicted"/>
<protein>
    <submittedName>
        <fullName evidence="3">Basic salivary proline-rich protein 4-like</fullName>
    </submittedName>
</protein>
<feature type="compositionally biased region" description="Basic and acidic residues" evidence="1">
    <location>
        <begin position="93"/>
        <end position="111"/>
    </location>
</feature>
<dbReference type="GeneID" id="103587495"/>
<feature type="region of interest" description="Disordered" evidence="1">
    <location>
        <begin position="28"/>
        <end position="212"/>
    </location>
</feature>
<feature type="compositionally biased region" description="Low complexity" evidence="1">
    <location>
        <begin position="200"/>
        <end position="212"/>
    </location>
</feature>
<dbReference type="Proteomes" id="UP000694923">
    <property type="component" value="Unplaced"/>
</dbReference>
<gene>
    <name evidence="3" type="primary">LOC103587495</name>
</gene>
<evidence type="ECO:0000256" key="1">
    <source>
        <dbReference type="SAM" id="MobiDB-lite"/>
    </source>
</evidence>
<keyword evidence="2" id="KW-1185">Reference proteome</keyword>
<feature type="compositionally biased region" description="Basic and acidic residues" evidence="1">
    <location>
        <begin position="131"/>
        <end position="143"/>
    </location>
</feature>
<dbReference type="RefSeq" id="XP_008567190.1">
    <property type="nucleotide sequence ID" value="XM_008568968.1"/>
</dbReference>
<accession>A0ABM0QFP9</accession>
<feature type="region of interest" description="Disordered" evidence="1">
    <location>
        <begin position="254"/>
        <end position="375"/>
    </location>
</feature>
<organism evidence="2 3">
    <name type="scientific">Galeopterus variegatus</name>
    <name type="common">Malayan flying lemur</name>
    <name type="synonym">Cynocephalus variegatus</name>
    <dbReference type="NCBI Taxonomy" id="482537"/>
    <lineage>
        <taxon>Eukaryota</taxon>
        <taxon>Metazoa</taxon>
        <taxon>Chordata</taxon>
        <taxon>Craniata</taxon>
        <taxon>Vertebrata</taxon>
        <taxon>Euteleostomi</taxon>
        <taxon>Mammalia</taxon>
        <taxon>Eutheria</taxon>
        <taxon>Euarchontoglires</taxon>
        <taxon>Dermoptera</taxon>
        <taxon>Cynocephalidae</taxon>
        <taxon>Galeopterus</taxon>
    </lineage>
</organism>